<dbReference type="Gene3D" id="3.40.50.2300">
    <property type="match status" value="1"/>
</dbReference>
<dbReference type="SUPFAM" id="SSF52172">
    <property type="entry name" value="CheY-like"/>
    <property type="match status" value="1"/>
</dbReference>
<dbReference type="SMART" id="SM00448">
    <property type="entry name" value="REC"/>
    <property type="match status" value="1"/>
</dbReference>
<evidence type="ECO:0000259" key="5">
    <source>
        <dbReference type="PROSITE" id="PS01124"/>
    </source>
</evidence>
<keyword evidence="1" id="KW-0805">Transcription regulation</keyword>
<feature type="domain" description="Response regulatory" evidence="6">
    <location>
        <begin position="2"/>
        <end position="119"/>
    </location>
</feature>
<dbReference type="InterPro" id="IPR011006">
    <property type="entry name" value="CheY-like_superfamily"/>
</dbReference>
<keyword evidence="4" id="KW-0597">Phosphoprotein</keyword>
<dbReference type="InterPro" id="IPR001789">
    <property type="entry name" value="Sig_transdc_resp-reg_receiver"/>
</dbReference>
<dbReference type="InterPro" id="IPR018062">
    <property type="entry name" value="HTH_AraC-typ_CS"/>
</dbReference>
<organism evidence="7 8">
    <name type="scientific">Paenibacillus alba</name>
    <dbReference type="NCBI Taxonomy" id="1197127"/>
    <lineage>
        <taxon>Bacteria</taxon>
        <taxon>Bacillati</taxon>
        <taxon>Bacillota</taxon>
        <taxon>Bacilli</taxon>
        <taxon>Bacillales</taxon>
        <taxon>Paenibacillaceae</taxon>
        <taxon>Paenibacillus</taxon>
    </lineage>
</organism>
<dbReference type="CDD" id="cd17536">
    <property type="entry name" value="REC_YesN-like"/>
    <property type="match status" value="1"/>
</dbReference>
<dbReference type="Pfam" id="PF12833">
    <property type="entry name" value="HTH_18"/>
    <property type="match status" value="1"/>
</dbReference>
<dbReference type="SUPFAM" id="SSF46689">
    <property type="entry name" value="Homeodomain-like"/>
    <property type="match status" value="2"/>
</dbReference>
<keyword evidence="2" id="KW-0238">DNA-binding</keyword>
<feature type="domain" description="HTH araC/xylS-type" evidence="5">
    <location>
        <begin position="393"/>
        <end position="491"/>
    </location>
</feature>
<dbReference type="PANTHER" id="PTHR43280">
    <property type="entry name" value="ARAC-FAMILY TRANSCRIPTIONAL REGULATOR"/>
    <property type="match status" value="1"/>
</dbReference>
<dbReference type="PANTHER" id="PTHR43280:SF28">
    <property type="entry name" value="HTH-TYPE TRANSCRIPTIONAL ACTIVATOR RHAS"/>
    <property type="match status" value="1"/>
</dbReference>
<gene>
    <name evidence="7" type="ORF">P4I72_05490</name>
</gene>
<feature type="modified residue" description="4-aspartylphosphate" evidence="4">
    <location>
        <position position="54"/>
    </location>
</feature>
<dbReference type="Pfam" id="PF00072">
    <property type="entry name" value="Response_reg"/>
    <property type="match status" value="1"/>
</dbReference>
<dbReference type="Gene3D" id="1.10.10.60">
    <property type="entry name" value="Homeodomain-like"/>
    <property type="match status" value="2"/>
</dbReference>
<evidence type="ECO:0000259" key="6">
    <source>
        <dbReference type="PROSITE" id="PS50110"/>
    </source>
</evidence>
<sequence length="496" mass="57105">MKIVIADDEYLAQQTLLSMIRQMEGEWEIVGVAGNGSELLDILQAQRPDIAFVDIKMPGMNGIEAIREGKVVSPHTEWFILSGYSEFIYAQEGIQLGVLNYLLKPLSLGELREALLSAKASIQERVVDKQRQFANSVQNLCYGFEQDNVCFKDEYTYMHVQMAVVFWDCSLEGTADSLLFRQVYISINRIVEEFTAKGVLLTYFALPSGQYTIVGGPRYSVKDKESWNEFILRLQQIIDSWNTSELKLTVISSQEHLPLHDINQYVNRIIQSSIFRILKGVGKMWNNHSFQHFSSEHHELCKKMERLVKAYRENRYSEYMDALFAIKQYAAASERLFEGSGIMESIGTYLTTTLRIQLESGTSMSRCIVLLKEHGERLLQRMNKDEPSQDIVQKVIQYMKSNYRNEIGTNLIAEHFHVTPNYLSTVFHQKTGFTIMRFLTELRINKAKEILAEGTVQIQEAAELVGYFNPSHFTNLFKKIEGHSPTEYKQMLKRNG</sequence>
<dbReference type="RefSeq" id="WP_326070983.1">
    <property type="nucleotide sequence ID" value="NZ_JARLKY010000011.1"/>
</dbReference>
<accession>A0ABU6FXD1</accession>
<dbReference type="EMBL" id="JARLKY010000011">
    <property type="protein sequence ID" value="MEC0226564.1"/>
    <property type="molecule type" value="Genomic_DNA"/>
</dbReference>
<dbReference type="Proteomes" id="UP001338137">
    <property type="component" value="Unassembled WGS sequence"/>
</dbReference>
<evidence type="ECO:0000256" key="3">
    <source>
        <dbReference type="ARBA" id="ARBA00023163"/>
    </source>
</evidence>
<proteinExistence type="predicted"/>
<evidence type="ECO:0000313" key="7">
    <source>
        <dbReference type="EMBL" id="MEC0226564.1"/>
    </source>
</evidence>
<evidence type="ECO:0000256" key="4">
    <source>
        <dbReference type="PROSITE-ProRule" id="PRU00169"/>
    </source>
</evidence>
<dbReference type="InterPro" id="IPR009057">
    <property type="entry name" value="Homeodomain-like_sf"/>
</dbReference>
<protein>
    <submittedName>
        <fullName evidence="7">Response regulator</fullName>
    </submittedName>
</protein>
<dbReference type="PROSITE" id="PS50110">
    <property type="entry name" value="RESPONSE_REGULATORY"/>
    <property type="match status" value="1"/>
</dbReference>
<keyword evidence="3" id="KW-0804">Transcription</keyword>
<reference evidence="7 8" key="1">
    <citation type="submission" date="2023-03" db="EMBL/GenBank/DDBJ databases">
        <title>Bacillus Genome Sequencing.</title>
        <authorList>
            <person name="Dunlap C."/>
        </authorList>
    </citation>
    <scope>NUCLEOTIDE SEQUENCE [LARGE SCALE GENOMIC DNA]</scope>
    <source>
        <strain evidence="7 8">BD-533</strain>
    </source>
</reference>
<dbReference type="SMART" id="SM00342">
    <property type="entry name" value="HTH_ARAC"/>
    <property type="match status" value="1"/>
</dbReference>
<evidence type="ECO:0000256" key="2">
    <source>
        <dbReference type="ARBA" id="ARBA00023125"/>
    </source>
</evidence>
<name>A0ABU6FXD1_9BACL</name>
<evidence type="ECO:0000256" key="1">
    <source>
        <dbReference type="ARBA" id="ARBA00023015"/>
    </source>
</evidence>
<dbReference type="PROSITE" id="PS00041">
    <property type="entry name" value="HTH_ARAC_FAMILY_1"/>
    <property type="match status" value="1"/>
</dbReference>
<dbReference type="InterPro" id="IPR018060">
    <property type="entry name" value="HTH_AraC"/>
</dbReference>
<comment type="caution">
    <text evidence="7">The sequence shown here is derived from an EMBL/GenBank/DDBJ whole genome shotgun (WGS) entry which is preliminary data.</text>
</comment>
<evidence type="ECO:0000313" key="8">
    <source>
        <dbReference type="Proteomes" id="UP001338137"/>
    </source>
</evidence>
<dbReference type="PROSITE" id="PS01124">
    <property type="entry name" value="HTH_ARAC_FAMILY_2"/>
    <property type="match status" value="1"/>
</dbReference>
<keyword evidence="8" id="KW-1185">Reference proteome</keyword>